<dbReference type="InterPro" id="IPR041588">
    <property type="entry name" value="Integrase_H2C2"/>
</dbReference>
<evidence type="ECO:0000313" key="3">
    <source>
        <dbReference type="Proteomes" id="UP000325315"/>
    </source>
</evidence>
<gene>
    <name evidence="2" type="ORF">EPI10_006242</name>
</gene>
<sequence length="239" mass="27685">MTVTEYEREFIRLSKYAQEYVSTEEIMCKRFVDGLNEDIKLLVGVLELEEFVVLVDRACKAEENNEIIRIESDESSELSVTISFMSAQKCVRKGCEAYLAYVLDTKVSESKIESVPIVYKYPDVVPEELSGQLKQHEGNYPAHDLELAVICFTLKIWRRRICVPKDVELRKSILQEAHSSSYAMHHGDNKMYSNLCDLYWWSGLKHEVTKFVSHCLMCQQVKAKHQLPSRLLQTIKIPL</sequence>
<name>A0A5B6WRZ3_9ROSI</name>
<feature type="domain" description="Integrase zinc-binding" evidence="1">
    <location>
        <begin position="167"/>
        <end position="223"/>
    </location>
</feature>
<reference evidence="3" key="1">
    <citation type="journal article" date="2019" name="Plant Biotechnol. J.">
        <title>Genome sequencing of the Australian wild diploid species Gossypium australe highlights disease resistance and delayed gland morphogenesis.</title>
        <authorList>
            <person name="Cai Y."/>
            <person name="Cai X."/>
            <person name="Wang Q."/>
            <person name="Wang P."/>
            <person name="Zhang Y."/>
            <person name="Cai C."/>
            <person name="Xu Y."/>
            <person name="Wang K."/>
            <person name="Zhou Z."/>
            <person name="Wang C."/>
            <person name="Geng S."/>
            <person name="Li B."/>
            <person name="Dong Q."/>
            <person name="Hou Y."/>
            <person name="Wang H."/>
            <person name="Ai P."/>
            <person name="Liu Z."/>
            <person name="Yi F."/>
            <person name="Sun M."/>
            <person name="An G."/>
            <person name="Cheng J."/>
            <person name="Zhang Y."/>
            <person name="Shi Q."/>
            <person name="Xie Y."/>
            <person name="Shi X."/>
            <person name="Chang Y."/>
            <person name="Huang F."/>
            <person name="Chen Y."/>
            <person name="Hong S."/>
            <person name="Mi L."/>
            <person name="Sun Q."/>
            <person name="Zhang L."/>
            <person name="Zhou B."/>
            <person name="Peng R."/>
            <person name="Zhang X."/>
            <person name="Liu F."/>
        </authorList>
    </citation>
    <scope>NUCLEOTIDE SEQUENCE [LARGE SCALE GENOMIC DNA]</scope>
    <source>
        <strain evidence="3">cv. PA1801</strain>
    </source>
</reference>
<evidence type="ECO:0000313" key="2">
    <source>
        <dbReference type="EMBL" id="KAA3484138.1"/>
    </source>
</evidence>
<dbReference type="EMBL" id="SMMG02000002">
    <property type="protein sequence ID" value="KAA3484138.1"/>
    <property type="molecule type" value="Genomic_DNA"/>
</dbReference>
<accession>A0A5B6WRZ3</accession>
<dbReference type="Proteomes" id="UP000325315">
    <property type="component" value="Unassembled WGS sequence"/>
</dbReference>
<dbReference type="AlphaFoldDB" id="A0A5B6WRZ3"/>
<dbReference type="InterPro" id="IPR052160">
    <property type="entry name" value="Gypsy_RT_Integrase-like"/>
</dbReference>
<dbReference type="Gene3D" id="1.10.340.70">
    <property type="match status" value="1"/>
</dbReference>
<proteinExistence type="predicted"/>
<protein>
    <submittedName>
        <fullName evidence="2">Retrovirus-related Pol polyprotein from transposon 297 family</fullName>
    </submittedName>
</protein>
<comment type="caution">
    <text evidence="2">The sequence shown here is derived from an EMBL/GenBank/DDBJ whole genome shotgun (WGS) entry which is preliminary data.</text>
</comment>
<dbReference type="Pfam" id="PF17921">
    <property type="entry name" value="Integrase_H2C2"/>
    <property type="match status" value="1"/>
</dbReference>
<evidence type="ECO:0000259" key="1">
    <source>
        <dbReference type="Pfam" id="PF17921"/>
    </source>
</evidence>
<dbReference type="OrthoDB" id="1938712at2759"/>
<keyword evidence="3" id="KW-1185">Reference proteome</keyword>
<dbReference type="PANTHER" id="PTHR47266">
    <property type="entry name" value="ENDONUCLEASE-RELATED"/>
    <property type="match status" value="1"/>
</dbReference>
<organism evidence="2 3">
    <name type="scientific">Gossypium australe</name>
    <dbReference type="NCBI Taxonomy" id="47621"/>
    <lineage>
        <taxon>Eukaryota</taxon>
        <taxon>Viridiplantae</taxon>
        <taxon>Streptophyta</taxon>
        <taxon>Embryophyta</taxon>
        <taxon>Tracheophyta</taxon>
        <taxon>Spermatophyta</taxon>
        <taxon>Magnoliopsida</taxon>
        <taxon>eudicotyledons</taxon>
        <taxon>Gunneridae</taxon>
        <taxon>Pentapetalae</taxon>
        <taxon>rosids</taxon>
        <taxon>malvids</taxon>
        <taxon>Malvales</taxon>
        <taxon>Malvaceae</taxon>
        <taxon>Malvoideae</taxon>
        <taxon>Gossypium</taxon>
    </lineage>
</organism>